<sequence length="80" mass="8783">MKDVQADTDYSWQKFRKPNFGPPSLRVCDAVDLVEGNEHVMAYAYTDAGDLGKNWSPANSEGSGLSESGKTYLKAMSKYG</sequence>
<keyword evidence="2" id="KW-1185">Reference proteome</keyword>
<dbReference type="EMBL" id="CP099419">
    <property type="protein sequence ID" value="USW48831.1"/>
    <property type="molecule type" value="Genomic_DNA"/>
</dbReference>
<name>A0A9Q9AMT9_9PEZI</name>
<proteinExistence type="predicted"/>
<evidence type="ECO:0000313" key="1">
    <source>
        <dbReference type="EMBL" id="USW48831.1"/>
    </source>
</evidence>
<dbReference type="Proteomes" id="UP001056384">
    <property type="component" value="Chromosome 2"/>
</dbReference>
<protein>
    <submittedName>
        <fullName evidence="1">Uncharacterized protein</fullName>
    </submittedName>
</protein>
<evidence type="ECO:0000313" key="2">
    <source>
        <dbReference type="Proteomes" id="UP001056384"/>
    </source>
</evidence>
<accession>A0A9Q9AMT9</accession>
<organism evidence="1 2">
    <name type="scientific">Septoria linicola</name>
    <dbReference type="NCBI Taxonomy" id="215465"/>
    <lineage>
        <taxon>Eukaryota</taxon>
        <taxon>Fungi</taxon>
        <taxon>Dikarya</taxon>
        <taxon>Ascomycota</taxon>
        <taxon>Pezizomycotina</taxon>
        <taxon>Dothideomycetes</taxon>
        <taxon>Dothideomycetidae</taxon>
        <taxon>Mycosphaerellales</taxon>
        <taxon>Mycosphaerellaceae</taxon>
        <taxon>Septoria</taxon>
    </lineage>
</organism>
<dbReference type="AlphaFoldDB" id="A0A9Q9AMT9"/>
<reference evidence="1" key="1">
    <citation type="submission" date="2022-06" db="EMBL/GenBank/DDBJ databases">
        <title>Complete genome sequences of two strains of the flax pathogen Septoria linicola.</title>
        <authorList>
            <person name="Lapalu N."/>
            <person name="Simon A."/>
            <person name="Demenou B."/>
            <person name="Paumier D."/>
            <person name="Guillot M.-P."/>
            <person name="Gout L."/>
            <person name="Valade R."/>
        </authorList>
    </citation>
    <scope>NUCLEOTIDE SEQUENCE</scope>
    <source>
        <strain evidence="1">SE15195</strain>
    </source>
</reference>
<gene>
    <name evidence="1" type="ORF">Slin15195_G021500</name>
</gene>